<dbReference type="Gene3D" id="3.60.120.10">
    <property type="entry name" value="Anthranilate synthase"/>
    <property type="match status" value="2"/>
</dbReference>
<evidence type="ECO:0000259" key="1">
    <source>
        <dbReference type="Pfam" id="PF00425"/>
    </source>
</evidence>
<proteinExistence type="predicted"/>
<comment type="caution">
    <text evidence="2">The sequence shown here is derived from an EMBL/GenBank/DDBJ whole genome shotgun (WGS) entry which is preliminary data.</text>
</comment>
<dbReference type="SUPFAM" id="SSF56322">
    <property type="entry name" value="ADC synthase"/>
    <property type="match status" value="1"/>
</dbReference>
<dbReference type="InterPro" id="IPR005801">
    <property type="entry name" value="ADC_synthase"/>
</dbReference>
<dbReference type="PANTHER" id="PTHR47253:SF4">
    <property type="entry name" value="ISOCHORISMATE SYNTHASE 2, CHLOROPLASTIC"/>
    <property type="match status" value="1"/>
</dbReference>
<protein>
    <submittedName>
        <fullName evidence="2">Isochorismate synthase 2, chloroplastic</fullName>
    </submittedName>
</protein>
<accession>A0A3L6DYW7</accession>
<dbReference type="ExpressionAtlas" id="A0A3L6DYW7">
    <property type="expression patterns" value="baseline and differential"/>
</dbReference>
<reference evidence="2" key="1">
    <citation type="journal article" date="2018" name="Nat. Genet.">
        <title>Extensive intraspecific gene order and gene structural variations between Mo17 and other maize genomes.</title>
        <authorList>
            <person name="Sun S."/>
            <person name="Zhou Y."/>
            <person name="Chen J."/>
            <person name="Shi J."/>
            <person name="Zhao H."/>
            <person name="Zhao H."/>
            <person name="Song W."/>
            <person name="Zhang M."/>
            <person name="Cui Y."/>
            <person name="Dong X."/>
            <person name="Liu H."/>
            <person name="Ma X."/>
            <person name="Jiao Y."/>
            <person name="Wang B."/>
            <person name="Wei X."/>
            <person name="Stein J.C."/>
            <person name="Glaubitz J.C."/>
            <person name="Lu F."/>
            <person name="Yu G."/>
            <person name="Liang C."/>
            <person name="Fengler K."/>
            <person name="Li B."/>
            <person name="Rafalski A."/>
            <person name="Schnable P.S."/>
            <person name="Ware D.H."/>
            <person name="Buckler E.S."/>
            <person name="Lai J."/>
        </authorList>
    </citation>
    <scope>NUCLEOTIDE SEQUENCE [LARGE SCALE GENOMIC DNA]</scope>
    <source>
        <tissue evidence="2">Seedling</tissue>
    </source>
</reference>
<dbReference type="PANTHER" id="PTHR47253">
    <property type="match status" value="1"/>
</dbReference>
<dbReference type="GO" id="GO:0008909">
    <property type="term" value="F:isochorismate synthase activity"/>
    <property type="evidence" value="ECO:0007669"/>
    <property type="project" value="InterPro"/>
</dbReference>
<dbReference type="InterPro" id="IPR015890">
    <property type="entry name" value="Chorismate_C"/>
</dbReference>
<dbReference type="AlphaFoldDB" id="A0A3L6DYW7"/>
<dbReference type="EMBL" id="NCVQ01000008">
    <property type="protein sequence ID" value="PWZ13876.1"/>
    <property type="molecule type" value="Genomic_DNA"/>
</dbReference>
<dbReference type="InterPro" id="IPR044250">
    <property type="entry name" value="MenF-like"/>
</dbReference>
<gene>
    <name evidence="2" type="primary">ICS2_1</name>
    <name evidence="2" type="ORF">Zm00014a_014953</name>
</gene>
<name>A0A3L6DYW7_MAIZE</name>
<dbReference type="Proteomes" id="UP000251960">
    <property type="component" value="Chromosome 7"/>
</dbReference>
<evidence type="ECO:0000313" key="2">
    <source>
        <dbReference type="EMBL" id="PWZ13876.1"/>
    </source>
</evidence>
<dbReference type="Pfam" id="PF00425">
    <property type="entry name" value="Chorismate_bind"/>
    <property type="match status" value="1"/>
</dbReference>
<organism evidence="2">
    <name type="scientific">Zea mays</name>
    <name type="common">Maize</name>
    <dbReference type="NCBI Taxonomy" id="4577"/>
    <lineage>
        <taxon>Eukaryota</taxon>
        <taxon>Viridiplantae</taxon>
        <taxon>Streptophyta</taxon>
        <taxon>Embryophyta</taxon>
        <taxon>Tracheophyta</taxon>
        <taxon>Spermatophyta</taxon>
        <taxon>Magnoliopsida</taxon>
        <taxon>Liliopsida</taxon>
        <taxon>Poales</taxon>
        <taxon>Poaceae</taxon>
        <taxon>PACMAD clade</taxon>
        <taxon>Panicoideae</taxon>
        <taxon>Andropogonodae</taxon>
        <taxon>Andropogoneae</taxon>
        <taxon>Tripsacinae</taxon>
        <taxon>Zea</taxon>
    </lineage>
</organism>
<feature type="domain" description="Chorismate-utilising enzyme C-terminal" evidence="1">
    <location>
        <begin position="362"/>
        <end position="485"/>
    </location>
</feature>
<sequence>MLLVSDPFGLFWSWSPTQADRALIRFARAHASQVGRWARLSCSLSMNGCAPGAGDRGAVCVRETRALPAAPAPHDAVGRLRAAVDALWSDAAPPAAPSGIIRIEVPITERVDAVEWLHAQTTLPRCFFSARAPLPDAPALAGNGNGNGSVHRQQPVSVAGVGSAVFFRGTEPFSLADWRAIKRFLPRDCPLVRAYGAIRFDATSDASVEWEDYGSFYFVVPQVEFNELEESSVLATTIAWDDSLSWTWHNAVEELQSTLRKISPCSSVQANKASLQTAIVSLNHIPTKASWDLAVTKALHMIKGRQRELVKVVLARCSRYITDTCIDPVELLACLKVEGQNAYQFCIQPPGAPAFVGNSMICDEVVVHPSKALRKLPRVQHLSAQLAARIRNEDDEFEILNTLHPSPAVCGLPTEEARQFIRDCEIFDRGMYAGPVGWFGGAECEFAVGIRSALLGKGHSTLVYAGAGIVEGTNPSFEWDELDLKASQFAKLLRYQERPIRYQEAENLGTVI</sequence>